<protein>
    <submittedName>
        <fullName evidence="1">Uncharacterized protein</fullName>
    </submittedName>
</protein>
<keyword evidence="2" id="KW-1185">Reference proteome</keyword>
<name>A0A371EFP3_MUCPR</name>
<dbReference type="Proteomes" id="UP000257109">
    <property type="component" value="Unassembled WGS sequence"/>
</dbReference>
<dbReference type="EMBL" id="QJKJ01014182">
    <property type="protein sequence ID" value="RDX64870.1"/>
    <property type="molecule type" value="Genomic_DNA"/>
</dbReference>
<reference evidence="1" key="1">
    <citation type="submission" date="2018-05" db="EMBL/GenBank/DDBJ databases">
        <title>Draft genome of Mucuna pruriens seed.</title>
        <authorList>
            <person name="Nnadi N.E."/>
            <person name="Vos R."/>
            <person name="Hasami M.H."/>
            <person name="Devisetty U.K."/>
            <person name="Aguiy J.C."/>
        </authorList>
    </citation>
    <scope>NUCLEOTIDE SEQUENCE [LARGE SCALE GENOMIC DNA]</scope>
    <source>
        <strain evidence="1">JCA_2017</strain>
    </source>
</reference>
<organism evidence="1 2">
    <name type="scientific">Mucuna pruriens</name>
    <name type="common">Velvet bean</name>
    <name type="synonym">Dolichos pruriens</name>
    <dbReference type="NCBI Taxonomy" id="157652"/>
    <lineage>
        <taxon>Eukaryota</taxon>
        <taxon>Viridiplantae</taxon>
        <taxon>Streptophyta</taxon>
        <taxon>Embryophyta</taxon>
        <taxon>Tracheophyta</taxon>
        <taxon>Spermatophyta</taxon>
        <taxon>Magnoliopsida</taxon>
        <taxon>eudicotyledons</taxon>
        <taxon>Gunneridae</taxon>
        <taxon>Pentapetalae</taxon>
        <taxon>rosids</taxon>
        <taxon>fabids</taxon>
        <taxon>Fabales</taxon>
        <taxon>Fabaceae</taxon>
        <taxon>Papilionoideae</taxon>
        <taxon>50 kb inversion clade</taxon>
        <taxon>NPAAA clade</taxon>
        <taxon>indigoferoid/millettioid clade</taxon>
        <taxon>Phaseoleae</taxon>
        <taxon>Mucuna</taxon>
    </lineage>
</organism>
<proteinExistence type="predicted"/>
<accession>A0A371EFP3</accession>
<dbReference type="AlphaFoldDB" id="A0A371EFP3"/>
<feature type="non-terminal residue" evidence="1">
    <location>
        <position position="1"/>
    </location>
</feature>
<evidence type="ECO:0000313" key="1">
    <source>
        <dbReference type="EMBL" id="RDX64870.1"/>
    </source>
</evidence>
<comment type="caution">
    <text evidence="1">The sequence shown here is derived from an EMBL/GenBank/DDBJ whole genome shotgun (WGS) entry which is preliminary data.</text>
</comment>
<sequence length="97" mass="11556">MVKDTSMWVTRQFKLRLLLKIGFYLDLDETFIVLSFKWNLNSISALRIYVKSDYGGEYYGRNDGSKECDIVPHNTLCWAHPLRMVLLKDEIKHIRTW</sequence>
<evidence type="ECO:0000313" key="2">
    <source>
        <dbReference type="Proteomes" id="UP000257109"/>
    </source>
</evidence>
<gene>
    <name evidence="1" type="ORF">CR513_56521</name>
</gene>